<organism evidence="4 5">
    <name type="scientific">Pelusios castaneus</name>
    <name type="common">West African mud turtle</name>
    <dbReference type="NCBI Taxonomy" id="367368"/>
    <lineage>
        <taxon>Eukaryota</taxon>
        <taxon>Metazoa</taxon>
        <taxon>Chordata</taxon>
        <taxon>Craniata</taxon>
        <taxon>Vertebrata</taxon>
        <taxon>Euteleostomi</taxon>
        <taxon>Archelosauria</taxon>
        <taxon>Testudinata</taxon>
        <taxon>Testudines</taxon>
        <taxon>Pleurodira</taxon>
        <taxon>Pelomedusidae</taxon>
        <taxon>Pelusios</taxon>
    </lineage>
</organism>
<comment type="similarity">
    <text evidence="1">Belongs to the NUT family.</text>
</comment>
<feature type="domain" description="Nuclear Testis protein N-terminal" evidence="3">
    <location>
        <begin position="158"/>
        <end position="459"/>
    </location>
</feature>
<evidence type="ECO:0000313" key="5">
    <source>
        <dbReference type="Proteomes" id="UP000694393"/>
    </source>
</evidence>
<feature type="region of interest" description="Disordered" evidence="2">
    <location>
        <begin position="1006"/>
        <end position="1031"/>
    </location>
</feature>
<feature type="region of interest" description="Disordered" evidence="2">
    <location>
        <begin position="533"/>
        <end position="552"/>
    </location>
</feature>
<feature type="region of interest" description="Disordered" evidence="2">
    <location>
        <begin position="30"/>
        <end position="53"/>
    </location>
</feature>
<feature type="region of interest" description="Disordered" evidence="2">
    <location>
        <begin position="855"/>
        <end position="936"/>
    </location>
</feature>
<feature type="region of interest" description="Disordered" evidence="2">
    <location>
        <begin position="341"/>
        <end position="362"/>
    </location>
</feature>
<keyword evidence="5" id="KW-1185">Reference proteome</keyword>
<feature type="region of interest" description="Disordered" evidence="2">
    <location>
        <begin position="581"/>
        <end position="618"/>
    </location>
</feature>
<feature type="compositionally biased region" description="Polar residues" evidence="2">
    <location>
        <begin position="36"/>
        <end position="51"/>
    </location>
</feature>
<dbReference type="AlphaFoldDB" id="A0A8C8RFQ4"/>
<dbReference type="PANTHER" id="PTHR22879">
    <property type="entry name" value="NUT FAMILY MEMBER 1"/>
    <property type="match status" value="1"/>
</dbReference>
<evidence type="ECO:0000313" key="4">
    <source>
        <dbReference type="Ensembl" id="ENSPCEP00000004319.1"/>
    </source>
</evidence>
<feature type="compositionally biased region" description="Polar residues" evidence="2">
    <location>
        <begin position="497"/>
        <end position="506"/>
    </location>
</feature>
<dbReference type="Pfam" id="PF12881">
    <property type="entry name" value="NUT"/>
    <property type="match status" value="1"/>
</dbReference>
<feature type="compositionally biased region" description="Basic and acidic residues" evidence="2">
    <location>
        <begin position="700"/>
        <end position="734"/>
    </location>
</feature>
<feature type="compositionally biased region" description="Basic residues" evidence="2">
    <location>
        <begin position="295"/>
        <end position="308"/>
    </location>
</feature>
<evidence type="ECO:0000256" key="2">
    <source>
        <dbReference type="SAM" id="MobiDB-lite"/>
    </source>
</evidence>
<reference evidence="4" key="2">
    <citation type="submission" date="2025-09" db="UniProtKB">
        <authorList>
            <consortium name="Ensembl"/>
        </authorList>
    </citation>
    <scope>IDENTIFICATION</scope>
</reference>
<feature type="compositionally biased region" description="Low complexity" evidence="2">
    <location>
        <begin position="541"/>
        <end position="551"/>
    </location>
</feature>
<feature type="region of interest" description="Disordered" evidence="2">
    <location>
        <begin position="981"/>
        <end position="1000"/>
    </location>
</feature>
<accession>A0A8C8RFQ4</accession>
<dbReference type="InterPro" id="IPR024310">
    <property type="entry name" value="NUT"/>
</dbReference>
<proteinExistence type="inferred from homology"/>
<evidence type="ECO:0000259" key="3">
    <source>
        <dbReference type="Pfam" id="PF12881"/>
    </source>
</evidence>
<feature type="compositionally biased region" description="Basic residues" evidence="2">
    <location>
        <begin position="1010"/>
        <end position="1031"/>
    </location>
</feature>
<feature type="region of interest" description="Disordered" evidence="2">
    <location>
        <begin position="263"/>
        <end position="325"/>
    </location>
</feature>
<dbReference type="Proteomes" id="UP000694393">
    <property type="component" value="Unplaced"/>
</dbReference>
<protein>
    <submittedName>
        <fullName evidence="4">NUT midline carcinoma family member 1</fullName>
    </submittedName>
</protein>
<dbReference type="InterPro" id="IPR024309">
    <property type="entry name" value="NUT_N"/>
</dbReference>
<name>A0A8C8RFQ4_9SAUR</name>
<evidence type="ECO:0000256" key="1">
    <source>
        <dbReference type="ARBA" id="ARBA00010586"/>
    </source>
</evidence>
<reference evidence="4" key="1">
    <citation type="submission" date="2025-08" db="UniProtKB">
        <authorList>
            <consortium name="Ensembl"/>
        </authorList>
    </citation>
    <scope>IDENTIFICATION</scope>
</reference>
<feature type="region of interest" description="Disordered" evidence="2">
    <location>
        <begin position="434"/>
        <end position="524"/>
    </location>
</feature>
<dbReference type="Ensembl" id="ENSPCET00000004459.1">
    <property type="protein sequence ID" value="ENSPCEP00000004319.1"/>
    <property type="gene ID" value="ENSPCEG00000003400.1"/>
</dbReference>
<sequence>MSCTWLVLCPDPPSLIFSVALSTPCREGIPLPSPSHPATQPSLPTMSSQPRQVPPLPPPLLVPAFPGTALLLTSPDAPGGKLIVKLKPEGTQEPPRTQTIILAGVPAGWAPPRRDGAPLRFQLAAGIRTIMLSKAEEQPGPKEIPPVYPAQALPPGDSSASCTSKGVYENYRRWQRYKALAWQHFPGTPDAEALACFFIPVLRSLSRLRPELAPEEGVLRAVQEWERSSNFERMIFYEMAEKFMEFEAEEELQIQKMKLLSSSRFQPPPVESSKPLASDPDQSTLPTSLYIPKKAASKGRQPRRRQRRTPGPSVTGESREIPPEAVRQYAEIMEGLRHSWEEEDGEASGHGEPQSQVQGALPDPGLLHYLEQLCEDESFVCKVEAVIHPQFLAQLLSPEKRCDPLNLSEELEQELGLTPSQLVEKRLLAFSEEELSPPACPAPQSDSTPSQSEEEDEGSSLKGLTGRWQSVSGTLPPREGEALEAEPPEEPTPWLEQTSQSRQWQPSLEDVAAPRDPSPWKRGSQGRLLASLRSQVERASQQPQGQDQNGGQREDLAVTLGPVQRGSQVWDLRSEGGNLVGLANLESTPSGCRRQGGQEGKVKGQSETSTGGEQLGDAPMGTEYNCCGGQLVESGVLESILNVQKNQYGCHGEKIKDQPQIGWEALEDVPRTIGQAKIVRSCRDSSVEQKSLESTLSGHGKQDGGQEGKVRGQNQKEADWSEPALRECDLESRSTKSSGKNLKGEESPASDPTRPGEQDGSQAGQPIKLESTMGSTYTMVSLLGKVNGQPLALSCHLLGANRRGECEWLPGSNIHSQHTDPKEPIEAWVASKAKSCCQEELGGRFIMKTGSMQPHLQDGSNHEGHSTHIMAGPGDPEQQETGATRVCGKGTSSWDNGEEVGEASSAMGEGPSKMAAITHPTGDMEDVGKHGDDEEDDEELSVFSILLASKLRLSSPEGPLGVFPALREQVGPHSRAPSLTWGPIRWDTTRSPTRPGEGLAAAIPTNHVVQRSHKRRSDKMATRRSKRLRSQ</sequence>
<feature type="region of interest" description="Disordered" evidence="2">
    <location>
        <begin position="689"/>
        <end position="766"/>
    </location>
</feature>